<evidence type="ECO:0000256" key="3">
    <source>
        <dbReference type="ARBA" id="ARBA00023002"/>
    </source>
</evidence>
<evidence type="ECO:0000313" key="14">
    <source>
        <dbReference type="EMBL" id="KAE9353681.1"/>
    </source>
</evidence>
<dbReference type="Proteomes" id="UP000486351">
    <property type="component" value="Unassembled WGS sequence"/>
</dbReference>
<dbReference type="Proteomes" id="UP000440732">
    <property type="component" value="Unassembled WGS sequence"/>
</dbReference>
<evidence type="ECO:0000313" key="6">
    <source>
        <dbReference type="EMBL" id="KAE8990307.1"/>
    </source>
</evidence>
<gene>
    <name evidence="13" type="ORF">PF001_g20859</name>
    <name evidence="12" type="ORF">PF002_g2376</name>
    <name evidence="11" type="ORF">PF004_g4585</name>
    <name evidence="10" type="ORF">PF005_g21550</name>
    <name evidence="8" type="ORF">PF006_g18359</name>
    <name evidence="9" type="ORF">PF007_g5484</name>
    <name evidence="14" type="ORF">PF008_g4884</name>
    <name evidence="5" type="ORF">PF009_g3731</name>
    <name evidence="7" type="ORF">PF010_g18920</name>
    <name evidence="6" type="ORF">PF011_g18417</name>
</gene>
<keyword evidence="3" id="KW-0560">Oxidoreductase</keyword>
<dbReference type="Proteomes" id="UP000488956">
    <property type="component" value="Unassembled WGS sequence"/>
</dbReference>
<evidence type="ECO:0000313" key="13">
    <source>
        <dbReference type="EMBL" id="KAE9287706.1"/>
    </source>
</evidence>
<evidence type="ECO:0000313" key="17">
    <source>
        <dbReference type="Proteomes" id="UP000437068"/>
    </source>
</evidence>
<evidence type="ECO:0000313" key="20">
    <source>
        <dbReference type="Proteomes" id="UP000441208"/>
    </source>
</evidence>
<reference evidence="15 16" key="1">
    <citation type="submission" date="2018-08" db="EMBL/GenBank/DDBJ databases">
        <title>Genomic investigation of the strawberry pathogen Phytophthora fragariae indicates pathogenicity is determined by transcriptional variation in three key races.</title>
        <authorList>
            <person name="Adams T.M."/>
            <person name="Armitage A.D."/>
            <person name="Sobczyk M.K."/>
            <person name="Bates H.J."/>
            <person name="Dunwell J.M."/>
            <person name="Nellist C.F."/>
            <person name="Harrison R.J."/>
        </authorList>
    </citation>
    <scope>NUCLEOTIDE SEQUENCE [LARGE SCALE GENOMIC DNA]</scope>
    <source>
        <strain evidence="13 17">A4</strain>
        <strain evidence="12 18">BC-1</strain>
        <strain evidence="11 22">BC-23</strain>
        <strain evidence="10 16">NOV-27</strain>
        <strain evidence="8 19">NOV-5</strain>
        <strain evidence="9 20">NOV-71</strain>
        <strain evidence="14 23">NOV-77</strain>
        <strain evidence="5 15">NOV-9</strain>
        <strain evidence="7 24">ONT-3</strain>
        <strain evidence="6 21">SCRP245</strain>
    </source>
</reference>
<dbReference type="EMBL" id="QXGF01000109">
    <property type="protein sequence ID" value="KAE8946638.1"/>
    <property type="molecule type" value="Genomic_DNA"/>
</dbReference>
<evidence type="ECO:0000313" key="10">
    <source>
        <dbReference type="EMBL" id="KAE9184761.1"/>
    </source>
</evidence>
<name>A0A6A4AFK7_9STRA</name>
<dbReference type="EMBL" id="QXFY01000172">
    <property type="protein sequence ID" value="KAE9353681.1"/>
    <property type="molecule type" value="Genomic_DNA"/>
</dbReference>
<dbReference type="EMBL" id="QXGC01000160">
    <property type="protein sequence ID" value="KAE9246918.1"/>
    <property type="molecule type" value="Genomic_DNA"/>
</dbReference>
<evidence type="ECO:0000313" key="19">
    <source>
        <dbReference type="Proteomes" id="UP000440732"/>
    </source>
</evidence>
<organism evidence="12 18">
    <name type="scientific">Phytophthora fragariae</name>
    <dbReference type="NCBI Taxonomy" id="53985"/>
    <lineage>
        <taxon>Eukaryota</taxon>
        <taxon>Sar</taxon>
        <taxon>Stramenopiles</taxon>
        <taxon>Oomycota</taxon>
        <taxon>Peronosporomycetes</taxon>
        <taxon>Peronosporales</taxon>
        <taxon>Peronosporaceae</taxon>
        <taxon>Phytophthora</taxon>
    </lineage>
</organism>
<evidence type="ECO:0000313" key="24">
    <source>
        <dbReference type="Proteomes" id="UP000488956"/>
    </source>
</evidence>
<dbReference type="EMBL" id="QXFW01001469">
    <property type="protein sequence ID" value="KAE8990307.1"/>
    <property type="molecule type" value="Genomic_DNA"/>
</dbReference>
<dbReference type="PANTHER" id="PTHR43150:SF2">
    <property type="entry name" value="HYPERKINETIC, ISOFORM M"/>
    <property type="match status" value="1"/>
</dbReference>
<comment type="caution">
    <text evidence="12">The sequence shown here is derived from an EMBL/GenBank/DDBJ whole genome shotgun (WGS) entry which is preliminary data.</text>
</comment>
<dbReference type="SUPFAM" id="SSF51430">
    <property type="entry name" value="NAD(P)-linked oxidoreductase"/>
    <property type="match status" value="1"/>
</dbReference>
<evidence type="ECO:0000313" key="21">
    <source>
        <dbReference type="Proteomes" id="UP000460718"/>
    </source>
</evidence>
<dbReference type="EMBL" id="QXGA01001422">
    <property type="protein sequence ID" value="KAE9119405.1"/>
    <property type="molecule type" value="Genomic_DNA"/>
</dbReference>
<dbReference type="Proteomes" id="UP000440367">
    <property type="component" value="Unassembled WGS sequence"/>
</dbReference>
<evidence type="ECO:0000313" key="9">
    <source>
        <dbReference type="EMBL" id="KAE9127814.1"/>
    </source>
</evidence>
<evidence type="ECO:0000313" key="15">
    <source>
        <dbReference type="Proteomes" id="UP000429523"/>
    </source>
</evidence>
<dbReference type="InterPro" id="IPR036812">
    <property type="entry name" value="NAD(P)_OxRdtase_dom_sf"/>
</dbReference>
<dbReference type="InterPro" id="IPR005399">
    <property type="entry name" value="K_chnl_volt-dep_bsu_KCNAB-rel"/>
</dbReference>
<evidence type="ECO:0000313" key="18">
    <source>
        <dbReference type="Proteomes" id="UP000440367"/>
    </source>
</evidence>
<dbReference type="Proteomes" id="UP000437068">
    <property type="component" value="Unassembled WGS sequence"/>
</dbReference>
<feature type="domain" description="NADP-dependent oxidoreductase" evidence="4">
    <location>
        <begin position="10"/>
        <end position="62"/>
    </location>
</feature>
<comment type="similarity">
    <text evidence="1">Belongs to the shaker potassium channel beta subunit family.</text>
</comment>
<evidence type="ECO:0000313" key="8">
    <source>
        <dbReference type="EMBL" id="KAE9119405.1"/>
    </source>
</evidence>
<dbReference type="EMBL" id="QXFZ01000192">
    <property type="protein sequence ID" value="KAE9127814.1"/>
    <property type="molecule type" value="Genomic_DNA"/>
</dbReference>
<evidence type="ECO:0000313" key="23">
    <source>
        <dbReference type="Proteomes" id="UP000486351"/>
    </source>
</evidence>
<protein>
    <recommendedName>
        <fullName evidence="4">NADP-dependent oxidoreductase domain-containing protein</fullName>
    </recommendedName>
</protein>
<dbReference type="EMBL" id="QXFX01001478">
    <property type="protein sequence ID" value="KAE9089614.1"/>
    <property type="molecule type" value="Genomic_DNA"/>
</dbReference>
<proteinExistence type="inferred from homology"/>
<dbReference type="AlphaFoldDB" id="A0A6A4AFK7"/>
<evidence type="ECO:0000313" key="5">
    <source>
        <dbReference type="EMBL" id="KAE8946638.1"/>
    </source>
</evidence>
<evidence type="ECO:0000256" key="2">
    <source>
        <dbReference type="ARBA" id="ARBA00022857"/>
    </source>
</evidence>
<dbReference type="Pfam" id="PF00248">
    <property type="entry name" value="Aldo_ket_red"/>
    <property type="match status" value="1"/>
</dbReference>
<dbReference type="PANTHER" id="PTHR43150">
    <property type="entry name" value="HYPERKINETIC, ISOFORM M"/>
    <property type="match status" value="1"/>
</dbReference>
<dbReference type="EMBL" id="QXGD01000061">
    <property type="protein sequence ID" value="KAE9255420.1"/>
    <property type="molecule type" value="Genomic_DNA"/>
</dbReference>
<accession>A0A6A4AFK7</accession>
<evidence type="ECO:0000259" key="4">
    <source>
        <dbReference type="Pfam" id="PF00248"/>
    </source>
</evidence>
<dbReference type="OrthoDB" id="92794at2759"/>
<evidence type="ECO:0000313" key="22">
    <source>
        <dbReference type="Proteomes" id="UP000476176"/>
    </source>
</evidence>
<sequence>MSWRLTFCRKVAVFERAFKSGVNFFDSAEIYADGEAETFIGKIVKTGIDRGVWSREDLVLTTNIT</sequence>
<dbReference type="GO" id="GO:0016491">
    <property type="term" value="F:oxidoreductase activity"/>
    <property type="evidence" value="ECO:0007669"/>
    <property type="project" value="UniProtKB-KW"/>
</dbReference>
<dbReference type="Proteomes" id="UP000429523">
    <property type="component" value="Unassembled WGS sequence"/>
</dbReference>
<evidence type="ECO:0000256" key="1">
    <source>
        <dbReference type="ARBA" id="ARBA00006515"/>
    </source>
</evidence>
<dbReference type="EMBL" id="QXGB01001845">
    <property type="protein sequence ID" value="KAE9184761.1"/>
    <property type="molecule type" value="Genomic_DNA"/>
</dbReference>
<dbReference type="Proteomes" id="UP000441208">
    <property type="component" value="Unassembled WGS sequence"/>
</dbReference>
<dbReference type="InterPro" id="IPR023210">
    <property type="entry name" value="NADP_OxRdtase_dom"/>
</dbReference>
<evidence type="ECO:0000313" key="11">
    <source>
        <dbReference type="EMBL" id="KAE9246918.1"/>
    </source>
</evidence>
<evidence type="ECO:0000313" key="12">
    <source>
        <dbReference type="EMBL" id="KAE9255420.1"/>
    </source>
</evidence>
<dbReference type="Proteomes" id="UP000433483">
    <property type="component" value="Unassembled WGS sequence"/>
</dbReference>
<dbReference type="Proteomes" id="UP000476176">
    <property type="component" value="Unassembled WGS sequence"/>
</dbReference>
<evidence type="ECO:0000313" key="7">
    <source>
        <dbReference type="EMBL" id="KAE9089614.1"/>
    </source>
</evidence>
<dbReference type="Gene3D" id="3.20.20.100">
    <property type="entry name" value="NADP-dependent oxidoreductase domain"/>
    <property type="match status" value="1"/>
</dbReference>
<dbReference type="EMBL" id="QXGE01001837">
    <property type="protein sequence ID" value="KAE9287706.1"/>
    <property type="molecule type" value="Genomic_DNA"/>
</dbReference>
<evidence type="ECO:0000313" key="16">
    <source>
        <dbReference type="Proteomes" id="UP000433483"/>
    </source>
</evidence>
<dbReference type="Proteomes" id="UP000460718">
    <property type="component" value="Unassembled WGS sequence"/>
</dbReference>
<keyword evidence="2" id="KW-0521">NADP</keyword>
<keyword evidence="16" id="KW-1185">Reference proteome</keyword>